<feature type="transmembrane region" description="Helical" evidence="18">
    <location>
        <begin position="221"/>
        <end position="237"/>
    </location>
</feature>
<feature type="transmembrane region" description="Helical" evidence="18">
    <location>
        <begin position="399"/>
        <end position="417"/>
    </location>
</feature>
<comment type="caution">
    <text evidence="22">The sequence shown here is derived from an EMBL/GenBank/DDBJ whole genome shotgun (WGS) entry which is preliminary data.</text>
</comment>
<evidence type="ECO:0000259" key="20">
    <source>
        <dbReference type="Pfam" id="PF18079"/>
    </source>
</evidence>
<evidence type="ECO:0000256" key="9">
    <source>
        <dbReference type="ARBA" id="ARBA00022692"/>
    </source>
</evidence>
<feature type="domain" description="Oligosaccharyl transferase STT3 N-terminal" evidence="19">
    <location>
        <begin position="32"/>
        <end position="261"/>
    </location>
</feature>
<evidence type="ECO:0000256" key="3">
    <source>
        <dbReference type="ARBA" id="ARBA00004651"/>
    </source>
</evidence>
<feature type="transmembrane region" description="Helical" evidence="18">
    <location>
        <begin position="480"/>
        <end position="500"/>
    </location>
</feature>
<feature type="domain" description="Archaeal glycosylation protein B peripheral" evidence="20">
    <location>
        <begin position="805"/>
        <end position="912"/>
    </location>
</feature>
<dbReference type="EMBL" id="JAOPKA010000001">
    <property type="protein sequence ID" value="MCU4739795.1"/>
    <property type="molecule type" value="Genomic_DNA"/>
</dbReference>
<dbReference type="AlphaFoldDB" id="A0AAP2YVR2"/>
<evidence type="ECO:0000256" key="1">
    <source>
        <dbReference type="ARBA" id="ARBA00001936"/>
    </source>
</evidence>
<dbReference type="PANTHER" id="PTHR13872">
    <property type="entry name" value="DOLICHYL-DIPHOSPHOOLIGOSACCHARIDE--PROTEIN GLYCOSYLTRANSFERASE SUBUNIT"/>
    <property type="match status" value="1"/>
</dbReference>
<evidence type="ECO:0000256" key="16">
    <source>
        <dbReference type="ARBA" id="ARBA00034066"/>
    </source>
</evidence>
<feature type="transmembrane region" description="Helical" evidence="18">
    <location>
        <begin position="243"/>
        <end position="262"/>
    </location>
</feature>
<evidence type="ECO:0000256" key="18">
    <source>
        <dbReference type="SAM" id="Phobius"/>
    </source>
</evidence>
<keyword evidence="10" id="KW-0479">Metal-binding</keyword>
<feature type="transmembrane region" description="Helical" evidence="18">
    <location>
        <begin position="333"/>
        <end position="353"/>
    </location>
</feature>
<keyword evidence="8 22" id="KW-0808">Transferase</keyword>
<accession>A0AAP2YVR2</accession>
<keyword evidence="11" id="KW-0460">Magnesium</keyword>
<dbReference type="EC" id="2.4.99.21" evidence="6"/>
<organism evidence="22 23">
    <name type="scientific">Natronoglomus mannanivorans</name>
    <dbReference type="NCBI Taxonomy" id="2979990"/>
    <lineage>
        <taxon>Archaea</taxon>
        <taxon>Methanobacteriati</taxon>
        <taxon>Methanobacteriota</taxon>
        <taxon>Stenosarchaea group</taxon>
        <taxon>Halobacteria</taxon>
        <taxon>Halobacteriales</taxon>
        <taxon>Natrialbaceae</taxon>
        <taxon>Natronoglomus</taxon>
    </lineage>
</organism>
<keyword evidence="14" id="KW-0464">Manganese</keyword>
<dbReference type="NCBIfam" id="TIGR04154">
    <property type="entry name" value="archaeo_STT3"/>
    <property type="match status" value="1"/>
</dbReference>
<evidence type="ECO:0000313" key="22">
    <source>
        <dbReference type="EMBL" id="MCU4739795.1"/>
    </source>
</evidence>
<dbReference type="InterPro" id="IPR003674">
    <property type="entry name" value="Oligo_trans_STT3"/>
</dbReference>
<keyword evidence="9 18" id="KW-0812">Transmembrane</keyword>
<evidence type="ECO:0000256" key="8">
    <source>
        <dbReference type="ARBA" id="ARBA00022679"/>
    </source>
</evidence>
<evidence type="ECO:0000256" key="12">
    <source>
        <dbReference type="ARBA" id="ARBA00022989"/>
    </source>
</evidence>
<reference evidence="22" key="1">
    <citation type="submission" date="2022-09" db="EMBL/GenBank/DDBJ databases">
        <title>Enrichment on poylsaccharides allowed isolation of novel metabolic and taxonomic groups of Haloarchaea.</title>
        <authorList>
            <person name="Sorokin D.Y."/>
            <person name="Elcheninov A.G."/>
            <person name="Khizhniak T.V."/>
            <person name="Kolganova T.V."/>
            <person name="Kublanov I.V."/>
        </authorList>
    </citation>
    <scope>NUCLEOTIDE SEQUENCE</scope>
    <source>
        <strain evidence="22">AArc-xg1-1</strain>
    </source>
</reference>
<dbReference type="GO" id="GO:0004576">
    <property type="term" value="F:oligosaccharyl transferase activity"/>
    <property type="evidence" value="ECO:0007669"/>
    <property type="project" value="InterPro"/>
</dbReference>
<evidence type="ECO:0000256" key="6">
    <source>
        <dbReference type="ARBA" id="ARBA00012602"/>
    </source>
</evidence>
<dbReference type="InterPro" id="IPR054479">
    <property type="entry name" value="AglB-like_core"/>
</dbReference>
<feature type="transmembrane region" description="Helical" evidence="18">
    <location>
        <begin position="301"/>
        <end position="321"/>
    </location>
</feature>
<comment type="pathway">
    <text evidence="4">Protein modification; protein glycosylation.</text>
</comment>
<evidence type="ECO:0000256" key="15">
    <source>
        <dbReference type="ARBA" id="ARBA00030679"/>
    </source>
</evidence>
<evidence type="ECO:0000256" key="13">
    <source>
        <dbReference type="ARBA" id="ARBA00023136"/>
    </source>
</evidence>
<comment type="subcellular location">
    <subcellularLocation>
        <location evidence="3">Cell membrane</location>
        <topology evidence="3">Multi-pass membrane protein</topology>
    </subcellularLocation>
</comment>
<evidence type="ECO:0000259" key="19">
    <source>
        <dbReference type="Pfam" id="PF02516"/>
    </source>
</evidence>
<keyword evidence="7" id="KW-0328">Glycosyltransferase</keyword>
<dbReference type="GO" id="GO:0046872">
    <property type="term" value="F:metal ion binding"/>
    <property type="evidence" value="ECO:0007669"/>
    <property type="project" value="UniProtKB-KW"/>
</dbReference>
<dbReference type="Pfam" id="PF02516">
    <property type="entry name" value="STT3"/>
    <property type="match status" value="1"/>
</dbReference>
<evidence type="ECO:0000256" key="2">
    <source>
        <dbReference type="ARBA" id="ARBA00001946"/>
    </source>
</evidence>
<evidence type="ECO:0000256" key="11">
    <source>
        <dbReference type="ARBA" id="ARBA00022842"/>
    </source>
</evidence>
<evidence type="ECO:0000256" key="7">
    <source>
        <dbReference type="ARBA" id="ARBA00022676"/>
    </source>
</evidence>
<name>A0AAP2YVR2_9EURY</name>
<dbReference type="InterPro" id="IPR041154">
    <property type="entry name" value="AglB_P1"/>
</dbReference>
<evidence type="ECO:0000256" key="17">
    <source>
        <dbReference type="SAM" id="MobiDB-lite"/>
    </source>
</evidence>
<protein>
    <recommendedName>
        <fullName evidence="6">dolichyl-phosphooligosaccharide-protein glycotransferase</fullName>
        <ecNumber evidence="6">2.4.99.21</ecNumber>
    </recommendedName>
    <alternativeName>
        <fullName evidence="15">Oligosaccharyl transferase</fullName>
    </alternativeName>
</protein>
<dbReference type="Pfam" id="PF22627">
    <property type="entry name" value="AglB_core-like"/>
    <property type="match status" value="1"/>
</dbReference>
<feature type="transmembrane region" description="Helical" evidence="18">
    <location>
        <begin position="23"/>
        <end position="41"/>
    </location>
</feature>
<feature type="region of interest" description="Disordered" evidence="17">
    <location>
        <begin position="917"/>
        <end position="962"/>
    </location>
</feature>
<evidence type="ECO:0000256" key="4">
    <source>
        <dbReference type="ARBA" id="ARBA00004922"/>
    </source>
</evidence>
<feature type="transmembrane region" description="Helical" evidence="18">
    <location>
        <begin position="150"/>
        <end position="169"/>
    </location>
</feature>
<evidence type="ECO:0000256" key="5">
    <source>
        <dbReference type="ARBA" id="ARBA00010810"/>
    </source>
</evidence>
<proteinExistence type="inferred from homology"/>
<comment type="similarity">
    <text evidence="5">Belongs to the STT3 family.</text>
</comment>
<dbReference type="Proteomes" id="UP001321018">
    <property type="component" value="Unassembled WGS sequence"/>
</dbReference>
<gene>
    <name evidence="22" type="ORF">OB960_00065</name>
</gene>
<sequence length="962" mass="106717">MSTDTERVEESSETSFLETWEDWYHIPIIGAVVLFMLLSRLRSYGRFVTEDGTPQLAAIDSWYHWRTVQWTAENYPNTMPYEIWTSFPTGRYVGQFGTLFDQIIVTVAMIVGLGDPSTETLYAVSLIAVPVMAALVAIPVFFIGRRLGGTFGGIISILLLALVPGTFFYRTTTGQLQHHVAEVLFMATAVLAMMVALRAAERDKPIYELVVDSDWDTLRKPTLYSVLAGIALSLYIWTWPPGVVLIGIFAVFFTVQLCLDYVRGVSPDHVAFVGVISLGVTALVTTLLIEEPGTSVTSFGYLQPATAALVAAGCLFMAWFARQWNSFGVDRRYYPVAIGGMIVVSFVAMALVVPDLYRTLVGNLTSRLLPLDPGMGAATIAEARPPGNFPQHVFDEFGMAFYTMLVGLAFLVARPFLGREYRTEYTLVIVWSLFLISMAATQVRFAYYLVLAVAVVNAVFVADLVRLFNLEGSVTRLREVETYQIIVLLMVVLLLFAPLLPPVANVTAWERGDHAYPSDDAMAWEEANHWLQGNSPEPGDWAGAGYDDELEYYGTYDYPEDGDYDYPEGSYGVMSWWDYGHLITVQGERIPHTNPFQSNARSASSFLVAQSEDRGELIMDAIAEGESGDQTDEELEAIVGDGIDSHEEMRYVMIDHKMVGGKFGAITQWSDPDGTYAGTGQYAIGNDDIELQAPNQNYEESMVASLYLEDANDLEHYRLVHETDDYAAVGGFGTMTQRGIQSAPFESVRLEQLGMEGSWSNETQQYQMQVDQSRMLDQIVPVSQTQFFYDAHVTSSVKTFERVEGATITGSVDESVDDATVYAQVDLETDPGRTFTYTQEVELADDGSFELTVPYATNDELGTEDGYTNSSVVAVDDYTVAIGTEGDDDELEIHYSGETDVPETAVIDGETVDVTLEEFEDDEDEPIEDPDEEPDGDEMAEETEFDDEDVDIEDADANETDE</sequence>
<feature type="domain" description="AglB-like core" evidence="21">
    <location>
        <begin position="522"/>
        <end position="622"/>
    </location>
</feature>
<dbReference type="GO" id="GO:0005886">
    <property type="term" value="C:plasma membrane"/>
    <property type="evidence" value="ECO:0007669"/>
    <property type="project" value="UniProtKB-SubCell"/>
</dbReference>
<comment type="cofactor">
    <cofactor evidence="2">
        <name>Mg(2+)</name>
        <dbReference type="ChEBI" id="CHEBI:18420"/>
    </cofactor>
</comment>
<keyword evidence="12 18" id="KW-1133">Transmembrane helix</keyword>
<evidence type="ECO:0000313" key="23">
    <source>
        <dbReference type="Proteomes" id="UP001321018"/>
    </source>
</evidence>
<dbReference type="InterPro" id="IPR026410">
    <property type="entry name" value="OlisacTrfase_arch"/>
</dbReference>
<feature type="transmembrane region" description="Helical" evidence="18">
    <location>
        <begin position="424"/>
        <end position="440"/>
    </location>
</feature>
<keyword evidence="13 18" id="KW-0472">Membrane</keyword>
<feature type="transmembrane region" description="Helical" evidence="18">
    <location>
        <begin position="269"/>
        <end position="289"/>
    </location>
</feature>
<dbReference type="Gene3D" id="3.40.50.12610">
    <property type="match status" value="1"/>
</dbReference>
<evidence type="ECO:0000256" key="14">
    <source>
        <dbReference type="ARBA" id="ARBA00023211"/>
    </source>
</evidence>
<evidence type="ECO:0000256" key="10">
    <source>
        <dbReference type="ARBA" id="ARBA00022723"/>
    </source>
</evidence>
<comment type="catalytic activity">
    <reaction evidence="16">
        <text>an archaeal dolichyl phosphooligosaccharide + [protein]-L-asparagine = an archaeal dolichyl phosphate + a glycoprotein with the oligosaccharide chain attached by N-beta-D-glycosyl linkage to a protein L-asparagine.</text>
        <dbReference type="EC" id="2.4.99.21"/>
    </reaction>
</comment>
<dbReference type="InterPro" id="IPR048307">
    <property type="entry name" value="STT3_N"/>
</dbReference>
<dbReference type="Pfam" id="PF18079">
    <property type="entry name" value="AglB_L1"/>
    <property type="match status" value="1"/>
</dbReference>
<evidence type="ECO:0000259" key="21">
    <source>
        <dbReference type="Pfam" id="PF22627"/>
    </source>
</evidence>
<feature type="transmembrane region" description="Helical" evidence="18">
    <location>
        <begin position="446"/>
        <end position="468"/>
    </location>
</feature>
<dbReference type="Gene3D" id="2.60.40.3390">
    <property type="match status" value="1"/>
</dbReference>
<dbReference type="PANTHER" id="PTHR13872:SF1">
    <property type="entry name" value="DOLICHYL-DIPHOSPHOOLIGOSACCHARIDE--PROTEIN GLYCOSYLTRANSFERASE SUBUNIT STT3B"/>
    <property type="match status" value="1"/>
</dbReference>
<comment type="cofactor">
    <cofactor evidence="1">
        <name>Mn(2+)</name>
        <dbReference type="ChEBI" id="CHEBI:29035"/>
    </cofactor>
</comment>
<dbReference type="RefSeq" id="WP_338001665.1">
    <property type="nucleotide sequence ID" value="NZ_JAOPKA010000001.1"/>
</dbReference>
<feature type="transmembrane region" description="Helical" evidence="18">
    <location>
        <begin position="181"/>
        <end position="200"/>
    </location>
</feature>
<feature type="transmembrane region" description="Helical" evidence="18">
    <location>
        <begin position="92"/>
        <end position="114"/>
    </location>
</feature>
<feature type="transmembrane region" description="Helical" evidence="18">
    <location>
        <begin position="120"/>
        <end position="143"/>
    </location>
</feature>